<evidence type="ECO:0000256" key="1">
    <source>
        <dbReference type="SAM" id="MobiDB-lite"/>
    </source>
</evidence>
<dbReference type="InterPro" id="IPR009922">
    <property type="entry name" value="DUF1457"/>
</dbReference>
<reference evidence="2" key="2">
    <citation type="submission" date="2020-09" db="EMBL/GenBank/DDBJ databases">
        <authorList>
            <person name="Sun Q."/>
            <person name="Kim S."/>
        </authorList>
    </citation>
    <scope>NUCLEOTIDE SEQUENCE</scope>
    <source>
        <strain evidence="2">KCTC 42651</strain>
    </source>
</reference>
<keyword evidence="3" id="KW-1185">Reference proteome</keyword>
<dbReference type="Pfam" id="PF07310">
    <property type="entry name" value="PAS_5"/>
    <property type="match status" value="1"/>
</dbReference>
<feature type="region of interest" description="Disordered" evidence="1">
    <location>
        <begin position="1"/>
        <end position="20"/>
    </location>
</feature>
<protein>
    <recommendedName>
        <fullName evidence="4">PAS domain-containing protein</fullName>
    </recommendedName>
</protein>
<evidence type="ECO:0000313" key="3">
    <source>
        <dbReference type="Proteomes" id="UP000630353"/>
    </source>
</evidence>
<organism evidence="2 3">
    <name type="scientific">Thalassobaculum fulvum</name>
    <dbReference type="NCBI Taxonomy" id="1633335"/>
    <lineage>
        <taxon>Bacteria</taxon>
        <taxon>Pseudomonadati</taxon>
        <taxon>Pseudomonadota</taxon>
        <taxon>Alphaproteobacteria</taxon>
        <taxon>Rhodospirillales</taxon>
        <taxon>Thalassobaculaceae</taxon>
        <taxon>Thalassobaculum</taxon>
    </lineage>
</organism>
<dbReference type="EMBL" id="BMZS01000002">
    <property type="protein sequence ID" value="GHD43558.1"/>
    <property type="molecule type" value="Genomic_DNA"/>
</dbReference>
<dbReference type="Proteomes" id="UP000630353">
    <property type="component" value="Unassembled WGS sequence"/>
</dbReference>
<sequence>MTDSPDREVTTLPPSADPRAGSLLEKWRACCVDGAPPDRETLDVFDLQPWLGHICVYETVDDGADFRIRLEGTRVGQITGEDWTGRHASDVDARFATDLVGCMQKTVRTGRASLHTTRIYQRKFRDAVRLLLPMRSQRDGPVDQIFLALYLDPGPPP</sequence>
<dbReference type="AlphaFoldDB" id="A0A918XQ18"/>
<accession>A0A918XQ18</accession>
<name>A0A918XQ18_9PROT</name>
<reference evidence="2" key="1">
    <citation type="journal article" date="2014" name="Int. J. Syst. Evol. Microbiol.">
        <title>Complete genome sequence of Corynebacterium casei LMG S-19264T (=DSM 44701T), isolated from a smear-ripened cheese.</title>
        <authorList>
            <consortium name="US DOE Joint Genome Institute (JGI-PGF)"/>
            <person name="Walter F."/>
            <person name="Albersmeier A."/>
            <person name="Kalinowski J."/>
            <person name="Ruckert C."/>
        </authorList>
    </citation>
    <scope>NUCLEOTIDE SEQUENCE</scope>
    <source>
        <strain evidence="2">KCTC 42651</strain>
    </source>
</reference>
<comment type="caution">
    <text evidence="2">The sequence shown here is derived from an EMBL/GenBank/DDBJ whole genome shotgun (WGS) entry which is preliminary data.</text>
</comment>
<evidence type="ECO:0008006" key="4">
    <source>
        <dbReference type="Google" id="ProtNLM"/>
    </source>
</evidence>
<dbReference type="RefSeq" id="WP_189987821.1">
    <property type="nucleotide sequence ID" value="NZ_BMZS01000002.1"/>
</dbReference>
<evidence type="ECO:0000313" key="2">
    <source>
        <dbReference type="EMBL" id="GHD43558.1"/>
    </source>
</evidence>
<gene>
    <name evidence="2" type="ORF">GCM10017083_09880</name>
</gene>
<proteinExistence type="predicted"/>